<dbReference type="InterPro" id="IPR036390">
    <property type="entry name" value="WH_DNA-bd_sf"/>
</dbReference>
<dbReference type="eggNOG" id="COG2378">
    <property type="taxonomic scope" value="Bacteria"/>
</dbReference>
<organism evidence="3 4">
    <name type="scientific">Paenibacillus graminis</name>
    <dbReference type="NCBI Taxonomy" id="189425"/>
    <lineage>
        <taxon>Bacteria</taxon>
        <taxon>Bacillati</taxon>
        <taxon>Bacillota</taxon>
        <taxon>Bacilli</taxon>
        <taxon>Bacillales</taxon>
        <taxon>Paenibacillaceae</taxon>
        <taxon>Paenibacillus</taxon>
    </lineage>
</organism>
<dbReference type="PROSITE" id="PS52050">
    <property type="entry name" value="WYL"/>
    <property type="match status" value="1"/>
</dbReference>
<feature type="domain" description="WYL" evidence="2">
    <location>
        <begin position="141"/>
        <end position="207"/>
    </location>
</feature>
<dbReference type="PANTHER" id="PTHR34580:SF1">
    <property type="entry name" value="PROTEIN PAFC"/>
    <property type="match status" value="1"/>
</dbReference>
<sequence>MRLHRLIAILLLIESRGKMKANELAEALETSVRSIYRDIDVLAESGIPMVTTPGPGGGISLMEGYTVNLQKLHGEEVINLYLTGMGIPFDAQTESGLKLKNALLKLENTLPAAYQEDIRKAKTRFYYDNAPWWEERAELPCLEQLRSAVWRCRMIRIQYRKVNGELTSRILHPYGMIVKQGEWYLAAYCEAAEELRTFKCERIAAIESMDGQYTVPADFSLEEYWLRGNDVFKQTCRQDEFYPVVVRTVKERQQGLRQYEIVEVKGTGEHLEFTLNLYSYESACRKVMNLLDETEIMQPPEIRNYIKEQLLILQKVYV</sequence>
<dbReference type="RefSeq" id="WP_025708088.1">
    <property type="nucleotide sequence ID" value="NZ_CP009287.1"/>
</dbReference>
<dbReference type="EMBL" id="CP009287">
    <property type="protein sequence ID" value="AIQ69141.1"/>
    <property type="molecule type" value="Genomic_DNA"/>
</dbReference>
<keyword evidence="4" id="KW-1185">Reference proteome</keyword>
<evidence type="ECO:0000313" key="3">
    <source>
        <dbReference type="EMBL" id="AIQ69141.1"/>
    </source>
</evidence>
<feature type="domain" description="Helix-turn-helix type 11" evidence="1">
    <location>
        <begin position="5"/>
        <end position="56"/>
    </location>
</feature>
<dbReference type="STRING" id="189425.PGRAT_17035"/>
<dbReference type="SUPFAM" id="SSF46785">
    <property type="entry name" value="Winged helix' DNA-binding domain"/>
    <property type="match status" value="1"/>
</dbReference>
<dbReference type="InterPro" id="IPR013196">
    <property type="entry name" value="HTH_11"/>
</dbReference>
<dbReference type="OrthoDB" id="9767131at2"/>
<dbReference type="Gene3D" id="1.10.10.10">
    <property type="entry name" value="Winged helix-like DNA-binding domain superfamily/Winged helix DNA-binding domain"/>
    <property type="match status" value="1"/>
</dbReference>
<dbReference type="Pfam" id="PF08279">
    <property type="entry name" value="HTH_11"/>
    <property type="match status" value="1"/>
</dbReference>
<gene>
    <name evidence="3" type="ORF">PGRAT_17035</name>
</gene>
<dbReference type="Pfam" id="PF13280">
    <property type="entry name" value="WYL"/>
    <property type="match status" value="1"/>
</dbReference>
<evidence type="ECO:0000259" key="1">
    <source>
        <dbReference type="Pfam" id="PF08279"/>
    </source>
</evidence>
<evidence type="ECO:0000259" key="2">
    <source>
        <dbReference type="Pfam" id="PF13280"/>
    </source>
</evidence>
<dbReference type="HOGENOM" id="CLU_041141_5_0_9"/>
<dbReference type="Proteomes" id="UP000029500">
    <property type="component" value="Chromosome"/>
</dbReference>
<evidence type="ECO:0000313" key="4">
    <source>
        <dbReference type="Proteomes" id="UP000029500"/>
    </source>
</evidence>
<dbReference type="InterPro" id="IPR026881">
    <property type="entry name" value="WYL_dom"/>
</dbReference>
<proteinExistence type="predicted"/>
<dbReference type="AlphaFoldDB" id="A0A089M5R7"/>
<dbReference type="InterPro" id="IPR051534">
    <property type="entry name" value="CBASS_pafABC_assoc_protein"/>
</dbReference>
<protein>
    <submittedName>
        <fullName evidence="3">Transcriptional regulator</fullName>
    </submittedName>
</protein>
<name>A0A089M5R7_9BACL</name>
<reference evidence="3 4" key="1">
    <citation type="submission" date="2014-08" db="EMBL/GenBank/DDBJ databases">
        <title>Comparative genomics of the Paenibacillus odorifer group.</title>
        <authorList>
            <person name="den Bakker H.C."/>
            <person name="Tsai Y.-C."/>
            <person name="Martin N."/>
            <person name="Korlach J."/>
            <person name="Wiedmann M."/>
        </authorList>
    </citation>
    <scope>NUCLEOTIDE SEQUENCE [LARGE SCALE GENOMIC DNA]</scope>
    <source>
        <strain evidence="3 4">DSM 15220</strain>
    </source>
</reference>
<dbReference type="PANTHER" id="PTHR34580">
    <property type="match status" value="1"/>
</dbReference>
<dbReference type="KEGG" id="pgm:PGRAT_17035"/>
<accession>A0A089M5R7</accession>
<dbReference type="InterPro" id="IPR036388">
    <property type="entry name" value="WH-like_DNA-bd_sf"/>
</dbReference>